<evidence type="ECO:0000259" key="8">
    <source>
        <dbReference type="Pfam" id="PF00482"/>
    </source>
</evidence>
<evidence type="ECO:0000256" key="6">
    <source>
        <dbReference type="ARBA" id="ARBA00023136"/>
    </source>
</evidence>
<protein>
    <submittedName>
        <fullName evidence="9">Type IV pilin biogenesis protein</fullName>
    </submittedName>
</protein>
<organism evidence="9 10">
    <name type="scientific">Stieleria varia</name>
    <dbReference type="NCBI Taxonomy" id="2528005"/>
    <lineage>
        <taxon>Bacteria</taxon>
        <taxon>Pseudomonadati</taxon>
        <taxon>Planctomycetota</taxon>
        <taxon>Planctomycetia</taxon>
        <taxon>Pirellulales</taxon>
        <taxon>Pirellulaceae</taxon>
        <taxon>Stieleria</taxon>
    </lineage>
</organism>
<evidence type="ECO:0000256" key="4">
    <source>
        <dbReference type="ARBA" id="ARBA00022692"/>
    </source>
</evidence>
<dbReference type="Pfam" id="PF00482">
    <property type="entry name" value="T2SSF"/>
    <property type="match status" value="1"/>
</dbReference>
<feature type="domain" description="Type II secretion system protein GspF" evidence="8">
    <location>
        <begin position="12"/>
        <end position="128"/>
    </location>
</feature>
<keyword evidence="4 7" id="KW-0812">Transmembrane</keyword>
<dbReference type="PANTHER" id="PTHR30012">
    <property type="entry name" value="GENERAL SECRETION PATHWAY PROTEIN"/>
    <property type="match status" value="1"/>
</dbReference>
<dbReference type="PANTHER" id="PTHR30012:SF0">
    <property type="entry name" value="TYPE II SECRETION SYSTEM PROTEIN F-RELATED"/>
    <property type="match status" value="1"/>
</dbReference>
<dbReference type="OrthoDB" id="273115at2"/>
<accession>A0A5C6AGQ4</accession>
<dbReference type="AlphaFoldDB" id="A0A5C6AGQ4"/>
<dbReference type="Gene3D" id="1.20.81.30">
    <property type="entry name" value="Type II secretion system (T2SS), domain F"/>
    <property type="match status" value="1"/>
</dbReference>
<keyword evidence="5 7" id="KW-1133">Transmembrane helix</keyword>
<keyword evidence="3" id="KW-1003">Cell membrane</keyword>
<reference evidence="9 10" key="1">
    <citation type="submission" date="2019-02" db="EMBL/GenBank/DDBJ databases">
        <title>Deep-cultivation of Planctomycetes and their phenomic and genomic characterization uncovers novel biology.</title>
        <authorList>
            <person name="Wiegand S."/>
            <person name="Jogler M."/>
            <person name="Boedeker C."/>
            <person name="Pinto D."/>
            <person name="Vollmers J."/>
            <person name="Rivas-Marin E."/>
            <person name="Kohn T."/>
            <person name="Peeters S.H."/>
            <person name="Heuer A."/>
            <person name="Rast P."/>
            <person name="Oberbeckmann S."/>
            <person name="Bunk B."/>
            <person name="Jeske O."/>
            <person name="Meyerdierks A."/>
            <person name="Storesund J.E."/>
            <person name="Kallscheuer N."/>
            <person name="Luecker S."/>
            <person name="Lage O.M."/>
            <person name="Pohl T."/>
            <person name="Merkel B.J."/>
            <person name="Hornburger P."/>
            <person name="Mueller R.-W."/>
            <person name="Bruemmer F."/>
            <person name="Labrenz M."/>
            <person name="Spormann A.M."/>
            <person name="Op Den Camp H."/>
            <person name="Overmann J."/>
            <person name="Amann R."/>
            <person name="Jetten M.S.M."/>
            <person name="Mascher T."/>
            <person name="Medema M.H."/>
            <person name="Devos D.P."/>
            <person name="Kaster A.-K."/>
            <person name="Ovreas L."/>
            <person name="Rohde M."/>
            <person name="Galperin M.Y."/>
            <person name="Jogler C."/>
        </authorList>
    </citation>
    <scope>NUCLEOTIDE SEQUENCE [LARGE SCALE GENOMIC DNA]</scope>
    <source>
        <strain evidence="9 10">Pla52n</strain>
    </source>
</reference>
<feature type="transmembrane region" description="Helical" evidence="7">
    <location>
        <begin position="108"/>
        <end position="126"/>
    </location>
</feature>
<dbReference type="EMBL" id="SJPN01000006">
    <property type="protein sequence ID" value="TWT98251.1"/>
    <property type="molecule type" value="Genomic_DNA"/>
</dbReference>
<dbReference type="Proteomes" id="UP000320176">
    <property type="component" value="Unassembled WGS sequence"/>
</dbReference>
<dbReference type="InterPro" id="IPR018076">
    <property type="entry name" value="T2SS_GspF_dom"/>
</dbReference>
<comment type="similarity">
    <text evidence="2">Belongs to the GSP F family.</text>
</comment>
<comment type="subcellular location">
    <subcellularLocation>
        <location evidence="1">Cell membrane</location>
        <topology evidence="1">Multi-pass membrane protein</topology>
    </subcellularLocation>
</comment>
<name>A0A5C6AGQ4_9BACT</name>
<evidence type="ECO:0000313" key="9">
    <source>
        <dbReference type="EMBL" id="TWT98251.1"/>
    </source>
</evidence>
<proteinExistence type="inferred from homology"/>
<sequence length="324" mass="35547">MSRVTETRLADFLDEIAAAVRSDTPLSDCMKRLQRTQVGWIAKTADRFADALSEGRTAASVLESMDDVFGKQCAAAMNVCQTTGDPALLNRVAQQLRRRHSLNRDSRIAWVYPILLLWVGYAVLVLPMSKTLASAMGISLANISTLPSGAQQVAEWIRQNVVFIGMGLALFTIVGIVWMVWRRQRLPFHARRQLFCSALADQVQCGVADQPAIQAAAAIAGETHLAAHPPETLADSPIGDWLRKFGVRGRQEENQQGIIAAFRSMASRHEFVGRRHHYIWTRMIPGVASLLIGGSLILGYLYFVIGPVYLSIATTTFDGGAVSP</sequence>
<dbReference type="InterPro" id="IPR042094">
    <property type="entry name" value="T2SS_GspF_sf"/>
</dbReference>
<evidence type="ECO:0000256" key="1">
    <source>
        <dbReference type="ARBA" id="ARBA00004651"/>
    </source>
</evidence>
<feature type="transmembrane region" description="Helical" evidence="7">
    <location>
        <begin position="161"/>
        <end position="181"/>
    </location>
</feature>
<comment type="caution">
    <text evidence="9">The sequence shown here is derived from an EMBL/GenBank/DDBJ whole genome shotgun (WGS) entry which is preliminary data.</text>
</comment>
<evidence type="ECO:0000256" key="7">
    <source>
        <dbReference type="SAM" id="Phobius"/>
    </source>
</evidence>
<evidence type="ECO:0000256" key="2">
    <source>
        <dbReference type="ARBA" id="ARBA00005745"/>
    </source>
</evidence>
<keyword evidence="10" id="KW-1185">Reference proteome</keyword>
<dbReference type="GO" id="GO:0005886">
    <property type="term" value="C:plasma membrane"/>
    <property type="evidence" value="ECO:0007669"/>
    <property type="project" value="UniProtKB-SubCell"/>
</dbReference>
<evidence type="ECO:0000313" key="10">
    <source>
        <dbReference type="Proteomes" id="UP000320176"/>
    </source>
</evidence>
<keyword evidence="6 7" id="KW-0472">Membrane</keyword>
<evidence type="ECO:0000256" key="3">
    <source>
        <dbReference type="ARBA" id="ARBA00022475"/>
    </source>
</evidence>
<evidence type="ECO:0000256" key="5">
    <source>
        <dbReference type="ARBA" id="ARBA00022989"/>
    </source>
</evidence>
<dbReference type="RefSeq" id="WP_146521875.1">
    <property type="nucleotide sequence ID" value="NZ_CP151726.1"/>
</dbReference>
<gene>
    <name evidence="9" type="ORF">Pla52n_47610</name>
</gene>
<feature type="transmembrane region" description="Helical" evidence="7">
    <location>
        <begin position="284"/>
        <end position="305"/>
    </location>
</feature>
<dbReference type="InterPro" id="IPR003004">
    <property type="entry name" value="GspF/PilC"/>
</dbReference>